<dbReference type="Proteomes" id="UP000290545">
    <property type="component" value="Unassembled WGS sequence"/>
</dbReference>
<dbReference type="PANTHER" id="PTHR43393:SF2">
    <property type="entry name" value="CYTOKININ RIBOSIDE 5'-MONOPHOSPHATE PHOSPHORIBOHYDROLASE"/>
    <property type="match status" value="1"/>
</dbReference>
<sequence length="242" mass="27216">MNKAPERIIPADADNAYLEGPKPRMNELVFAWEVFTGFLKGFRTLHFVGPCITVFGSARFKPGHAYYEAAVEFGKRIAGMGMTTMTGGGPGIMEAANKGAFENQGMSVGCNIILPHEQHANPYVHKSINIKYFFVRKVLLVKYSYAFIILPGGFGTMDEFFETLTLVQTRTISDFPIVLFGTEYYKPLLSAMEDMAKQGTISPEDMNLVLITDDIDEAIAHVSRYISSNYKVKRRRWGNNKW</sequence>
<dbReference type="GO" id="GO:0008714">
    <property type="term" value="F:AMP nucleosidase activity"/>
    <property type="evidence" value="ECO:0007669"/>
    <property type="project" value="UniProtKB-EC"/>
</dbReference>
<keyword evidence="4" id="KW-1185">Reference proteome</keyword>
<comment type="catalytic activity">
    <reaction evidence="1">
        <text>AMP + H2O = D-ribose 5-phosphate + adenine</text>
        <dbReference type="Rhea" id="RHEA:20129"/>
        <dbReference type="ChEBI" id="CHEBI:15377"/>
        <dbReference type="ChEBI" id="CHEBI:16708"/>
        <dbReference type="ChEBI" id="CHEBI:78346"/>
        <dbReference type="ChEBI" id="CHEBI:456215"/>
        <dbReference type="EC" id="3.2.2.4"/>
    </reaction>
</comment>
<evidence type="ECO:0000313" key="3">
    <source>
        <dbReference type="EMBL" id="RXK80719.1"/>
    </source>
</evidence>
<reference evidence="3 4" key="1">
    <citation type="submission" date="2019-01" db="EMBL/GenBank/DDBJ databases">
        <title>Filimonas sp. strain TTM-71.</title>
        <authorList>
            <person name="Chen W.-M."/>
        </authorList>
    </citation>
    <scope>NUCLEOTIDE SEQUENCE [LARGE SCALE GENOMIC DNA]</scope>
    <source>
        <strain evidence="3 4">TTM-71</strain>
    </source>
</reference>
<dbReference type="RefSeq" id="WP_129005746.1">
    <property type="nucleotide sequence ID" value="NZ_SDHZ01000005.1"/>
</dbReference>
<comment type="caution">
    <text evidence="3">The sequence shown here is derived from an EMBL/GenBank/DDBJ whole genome shotgun (WGS) entry which is preliminary data.</text>
</comment>
<evidence type="ECO:0000256" key="2">
    <source>
        <dbReference type="RuleBase" id="RU363015"/>
    </source>
</evidence>
<dbReference type="EC" id="3.2.2.n1" evidence="2"/>
<dbReference type="Gene3D" id="3.40.50.450">
    <property type="match status" value="1"/>
</dbReference>
<dbReference type="GO" id="GO:0009691">
    <property type="term" value="P:cytokinin biosynthetic process"/>
    <property type="evidence" value="ECO:0007669"/>
    <property type="project" value="UniProtKB-UniRule"/>
</dbReference>
<dbReference type="InterPro" id="IPR005269">
    <property type="entry name" value="LOG"/>
</dbReference>
<comment type="similarity">
    <text evidence="2">Belongs to the LOG family.</text>
</comment>
<keyword evidence="2" id="KW-0203">Cytokinin biosynthesis</keyword>
<proteinExistence type="inferred from homology"/>
<dbReference type="Pfam" id="PF03641">
    <property type="entry name" value="Lysine_decarbox"/>
    <property type="match status" value="1"/>
</dbReference>
<accession>A0A4Q1D168</accession>
<keyword evidence="2" id="KW-0378">Hydrolase</keyword>
<dbReference type="NCBIfam" id="TIGR00730">
    <property type="entry name" value="Rossman fold protein, TIGR00730 family"/>
    <property type="match status" value="1"/>
</dbReference>
<dbReference type="GO" id="GO:0005829">
    <property type="term" value="C:cytosol"/>
    <property type="evidence" value="ECO:0007669"/>
    <property type="project" value="TreeGrafter"/>
</dbReference>
<dbReference type="SUPFAM" id="SSF102405">
    <property type="entry name" value="MCP/YpsA-like"/>
    <property type="match status" value="1"/>
</dbReference>
<evidence type="ECO:0000256" key="1">
    <source>
        <dbReference type="ARBA" id="ARBA00000274"/>
    </source>
</evidence>
<organism evidence="3 4">
    <name type="scientific">Filimonas effusa</name>
    <dbReference type="NCBI Taxonomy" id="2508721"/>
    <lineage>
        <taxon>Bacteria</taxon>
        <taxon>Pseudomonadati</taxon>
        <taxon>Bacteroidota</taxon>
        <taxon>Chitinophagia</taxon>
        <taxon>Chitinophagales</taxon>
        <taxon>Chitinophagaceae</taxon>
        <taxon>Filimonas</taxon>
    </lineage>
</organism>
<dbReference type="InterPro" id="IPR031100">
    <property type="entry name" value="LOG_fam"/>
</dbReference>
<dbReference type="InterPro" id="IPR052341">
    <property type="entry name" value="LOG_family_nucleotidases"/>
</dbReference>
<dbReference type="EMBL" id="SDHZ01000005">
    <property type="protein sequence ID" value="RXK80719.1"/>
    <property type="molecule type" value="Genomic_DNA"/>
</dbReference>
<dbReference type="OrthoDB" id="9801098at2"/>
<name>A0A4Q1D168_9BACT</name>
<dbReference type="AlphaFoldDB" id="A0A4Q1D168"/>
<evidence type="ECO:0000313" key="4">
    <source>
        <dbReference type="Proteomes" id="UP000290545"/>
    </source>
</evidence>
<dbReference type="PANTHER" id="PTHR43393">
    <property type="entry name" value="CYTOKININ RIBOSIDE 5'-MONOPHOSPHATE PHOSPHORIBOHYDROLASE"/>
    <property type="match status" value="1"/>
</dbReference>
<gene>
    <name evidence="3" type="ORF">ESB13_21360</name>
</gene>
<protein>
    <recommendedName>
        <fullName evidence="2">Cytokinin riboside 5'-monophosphate phosphoribohydrolase</fullName>
        <ecNumber evidence="2">3.2.2.n1</ecNumber>
    </recommendedName>
</protein>